<geneLocation type="mitochondrion" evidence="2"/>
<feature type="transmembrane region" description="Helical" evidence="1">
    <location>
        <begin position="119"/>
        <end position="137"/>
    </location>
</feature>
<evidence type="ECO:0000256" key="1">
    <source>
        <dbReference type="SAM" id="Phobius"/>
    </source>
</evidence>
<accession>F1AAJ7</accession>
<protein>
    <submittedName>
        <fullName evidence="2">Uncharacterized protein orf371</fullName>
    </submittedName>
</protein>
<dbReference type="AlphaFoldDB" id="F1AAJ7"/>
<feature type="transmembrane region" description="Helical" evidence="1">
    <location>
        <begin position="325"/>
        <end position="351"/>
    </location>
</feature>
<feature type="transmembrane region" description="Helical" evidence="1">
    <location>
        <begin position="301"/>
        <end position="319"/>
    </location>
</feature>
<keyword evidence="1" id="KW-0812">Transmembrane</keyword>
<reference evidence="2" key="1">
    <citation type="journal article" date="2011" name="Mol. Biol. Evol.">
        <title>The Organellar Genome and Metabolic Potential of the Hydrogen-Producing Mitochondrion of Nyctotherus ovalis.</title>
        <authorList>
            <person name="de Graaf R.M."/>
            <person name="Ricard G."/>
            <person name="van Alen T.A."/>
            <person name="Duarte I."/>
            <person name="Dutilh B.E."/>
            <person name="Burgtorf C."/>
            <person name="Kuiper J.W."/>
            <person name="van der Staay G.W."/>
            <person name="Tielens A.G."/>
            <person name="Huynen M.A."/>
            <person name="Hackstein J.H."/>
        </authorList>
    </citation>
    <scope>NUCLEOTIDE SEQUENCE</scope>
</reference>
<sequence length="371" mass="41741">MVLLNTFLLQLISALQYYMILCLIAFTYVVWVSALTDIRTNPITGQLPLNPRVYCKYFQNFLYLQIILQKVSYVRSGFIMFGHLSITPIVVAISILFLILGYMCIYVLATRTESTRSTFYIYALCVQFLIVLARLLWTVTTFIGTLLILDCMNIVILALLLTVHYENAGTGFTAAMQRQVVALTTYFWTSFLVTILLLVGGFFILLGTFSLNFVTSYVVLILLITNGTLSIHTAICGVLLILLGLFIKLGLCIFVVWKRVFFSALTPAALLLYTTLYYSNLFIYAVVMLIQVVTILPMNGYILFIAILLLTFVTLRSLFGDSQDITTFFVNSTLLNTTIILFSYTGLLHLIHGCTARAKNSDTPSTAVWIL</sequence>
<feature type="transmembrane region" description="Helical" evidence="1">
    <location>
        <begin position="7"/>
        <end position="31"/>
    </location>
</feature>
<organism evidence="2">
    <name type="scientific">Nyctotherus ovalis</name>
    <name type="common">Ciliate protozoan</name>
    <dbReference type="NCBI Taxonomy" id="70075"/>
    <lineage>
        <taxon>Eukaryota</taxon>
        <taxon>Sar</taxon>
        <taxon>Alveolata</taxon>
        <taxon>Ciliophora</taxon>
        <taxon>Intramacronucleata</taxon>
        <taxon>Armophorea</taxon>
        <taxon>Clevelandellida</taxon>
        <taxon>Nyctotheridae</taxon>
        <taxon>Nyctotherus</taxon>
    </lineage>
</organism>
<name>F1AAJ7_NYCOV</name>
<feature type="transmembrane region" description="Helical" evidence="1">
    <location>
        <begin position="78"/>
        <end position="107"/>
    </location>
</feature>
<proteinExistence type="predicted"/>
<keyword evidence="2" id="KW-0496">Mitochondrion</keyword>
<feature type="transmembrane region" description="Helical" evidence="1">
    <location>
        <begin position="143"/>
        <end position="165"/>
    </location>
</feature>
<evidence type="ECO:0000313" key="2">
    <source>
        <dbReference type="EMBL" id="ADN85875.1"/>
    </source>
</evidence>
<feature type="transmembrane region" description="Helical" evidence="1">
    <location>
        <begin position="238"/>
        <end position="257"/>
    </location>
</feature>
<gene>
    <name evidence="2" type="primary">orf371</name>
</gene>
<dbReference type="EMBL" id="GU057832">
    <property type="protein sequence ID" value="ADN85875.1"/>
    <property type="molecule type" value="Genomic_DNA"/>
</dbReference>
<keyword evidence="1" id="KW-1133">Transmembrane helix</keyword>
<feature type="transmembrane region" description="Helical" evidence="1">
    <location>
        <begin position="213"/>
        <end position="231"/>
    </location>
</feature>
<feature type="transmembrane region" description="Helical" evidence="1">
    <location>
        <begin position="186"/>
        <end position="207"/>
    </location>
</feature>
<keyword evidence="1" id="KW-0472">Membrane</keyword>